<dbReference type="PANTHER" id="PTHR44051:SF9">
    <property type="entry name" value="GLUTATHIONE S-TRANSFERASE 1"/>
    <property type="match status" value="1"/>
</dbReference>
<dbReference type="PROSITE" id="PS50404">
    <property type="entry name" value="GST_NTER"/>
    <property type="match status" value="1"/>
</dbReference>
<dbReference type="VEuPathDB" id="FungiDB:PV06_02489"/>
<dbReference type="OrthoDB" id="2309723at2759"/>
<dbReference type="PANTHER" id="PTHR44051">
    <property type="entry name" value="GLUTATHIONE S-TRANSFERASE-RELATED"/>
    <property type="match status" value="1"/>
</dbReference>
<dbReference type="InterPro" id="IPR004045">
    <property type="entry name" value="Glutathione_S-Trfase_N"/>
</dbReference>
<gene>
    <name evidence="5" type="ORF">PV06_02489</name>
</gene>
<dbReference type="Pfam" id="PF00043">
    <property type="entry name" value="GST_C"/>
    <property type="match status" value="1"/>
</dbReference>
<organism evidence="5 6">
    <name type="scientific">Exophiala oligosperma</name>
    <dbReference type="NCBI Taxonomy" id="215243"/>
    <lineage>
        <taxon>Eukaryota</taxon>
        <taxon>Fungi</taxon>
        <taxon>Dikarya</taxon>
        <taxon>Ascomycota</taxon>
        <taxon>Pezizomycotina</taxon>
        <taxon>Eurotiomycetes</taxon>
        <taxon>Chaetothyriomycetidae</taxon>
        <taxon>Chaetothyriales</taxon>
        <taxon>Herpotrichiellaceae</taxon>
        <taxon>Exophiala</taxon>
    </lineage>
</organism>
<protein>
    <recommendedName>
        <fullName evidence="7">Glutathione S-transferase</fullName>
    </recommendedName>
</protein>
<dbReference type="PROSITE" id="PS50405">
    <property type="entry name" value="GST_CTER"/>
    <property type="match status" value="1"/>
</dbReference>
<name>A0A0D2DW64_9EURO</name>
<feature type="domain" description="GST C-terminal" evidence="4">
    <location>
        <begin position="96"/>
        <end position="220"/>
    </location>
</feature>
<dbReference type="SFLD" id="SFLDS00019">
    <property type="entry name" value="Glutathione_Transferase_(cytos"/>
    <property type="match status" value="1"/>
</dbReference>
<dbReference type="EMBL" id="KN847333">
    <property type="protein sequence ID" value="KIW46865.1"/>
    <property type="molecule type" value="Genomic_DNA"/>
</dbReference>
<dbReference type="Pfam" id="PF13409">
    <property type="entry name" value="GST_N_2"/>
    <property type="match status" value="1"/>
</dbReference>
<feature type="domain" description="GST N-terminal" evidence="3">
    <location>
        <begin position="2"/>
        <end position="88"/>
    </location>
</feature>
<dbReference type="STRING" id="215243.A0A0D2DW64"/>
<dbReference type="Gene3D" id="3.40.30.10">
    <property type="entry name" value="Glutaredoxin"/>
    <property type="match status" value="1"/>
</dbReference>
<dbReference type="InterPro" id="IPR004046">
    <property type="entry name" value="GST_C"/>
</dbReference>
<accession>A0A0D2DW64</accession>
<dbReference type="InterPro" id="IPR010987">
    <property type="entry name" value="Glutathione-S-Trfase_C-like"/>
</dbReference>
<evidence type="ECO:0000256" key="2">
    <source>
        <dbReference type="SAM" id="MobiDB-lite"/>
    </source>
</evidence>
<reference evidence="5 6" key="1">
    <citation type="submission" date="2015-01" db="EMBL/GenBank/DDBJ databases">
        <title>The Genome Sequence of Exophiala oligosperma CBS72588.</title>
        <authorList>
            <consortium name="The Broad Institute Genomics Platform"/>
            <person name="Cuomo C."/>
            <person name="de Hoog S."/>
            <person name="Gorbushina A."/>
            <person name="Stielow B."/>
            <person name="Teixiera M."/>
            <person name="Abouelleil A."/>
            <person name="Chapman S.B."/>
            <person name="Priest M."/>
            <person name="Young S.K."/>
            <person name="Wortman J."/>
            <person name="Nusbaum C."/>
            <person name="Birren B."/>
        </authorList>
    </citation>
    <scope>NUCLEOTIDE SEQUENCE [LARGE SCALE GENOMIC DNA]</scope>
    <source>
        <strain evidence="5 6">CBS 72588</strain>
    </source>
</reference>
<proteinExistence type="inferred from homology"/>
<feature type="compositionally biased region" description="Basic and acidic residues" evidence="2">
    <location>
        <begin position="218"/>
        <end position="240"/>
    </location>
</feature>
<dbReference type="HOGENOM" id="CLU_011226_15_4_1"/>
<feature type="region of interest" description="Disordered" evidence="2">
    <location>
        <begin position="218"/>
        <end position="252"/>
    </location>
</feature>
<dbReference type="GeneID" id="27354563"/>
<dbReference type="RefSeq" id="XP_016267081.1">
    <property type="nucleotide sequence ID" value="XM_016403184.1"/>
</dbReference>
<dbReference type="SFLD" id="SFLDG00358">
    <property type="entry name" value="Main_(cytGST)"/>
    <property type="match status" value="1"/>
</dbReference>
<evidence type="ECO:0000256" key="1">
    <source>
        <dbReference type="ARBA" id="ARBA00007409"/>
    </source>
</evidence>
<dbReference type="SUPFAM" id="SSF52833">
    <property type="entry name" value="Thioredoxin-like"/>
    <property type="match status" value="1"/>
</dbReference>
<dbReference type="Gene3D" id="1.20.1050.10">
    <property type="match status" value="1"/>
</dbReference>
<evidence type="ECO:0000259" key="3">
    <source>
        <dbReference type="PROSITE" id="PS50404"/>
    </source>
</evidence>
<dbReference type="InterPro" id="IPR036249">
    <property type="entry name" value="Thioredoxin-like_sf"/>
</dbReference>
<evidence type="ECO:0000313" key="6">
    <source>
        <dbReference type="Proteomes" id="UP000053342"/>
    </source>
</evidence>
<evidence type="ECO:0000259" key="4">
    <source>
        <dbReference type="PROSITE" id="PS50405"/>
    </source>
</evidence>
<evidence type="ECO:0000313" key="5">
    <source>
        <dbReference type="EMBL" id="KIW46865.1"/>
    </source>
</evidence>
<comment type="similarity">
    <text evidence="1">Belongs to the GST superfamily.</text>
</comment>
<dbReference type="InterPro" id="IPR036282">
    <property type="entry name" value="Glutathione-S-Trfase_C_sf"/>
</dbReference>
<dbReference type="AlphaFoldDB" id="A0A0D2DW64"/>
<dbReference type="Proteomes" id="UP000053342">
    <property type="component" value="Unassembled WGS sequence"/>
</dbReference>
<dbReference type="InterPro" id="IPR040079">
    <property type="entry name" value="Glutathione_S-Trfase"/>
</dbReference>
<keyword evidence="6" id="KW-1185">Reference proteome</keyword>
<dbReference type="CDD" id="cd03046">
    <property type="entry name" value="GST_N_GTT1_like"/>
    <property type="match status" value="1"/>
</dbReference>
<sequence>MPPQLTIHHLRVSQSERIVWLCEELGISYTLKCYDRSPLLAPPELASLTPMHTAPVMSLASSTTEKPLNITESGAIAEYILSVYGGDNSGLALAPTHPDFPHYLFWFHFANGTLTPALGRKMFMRLADPTLERPVHAWMEAAVTKALVAMDDRLAHTKAWLAGTDFTAADVMNVFGVTTMRTYSPVDLAPYPNILDWLKRVADREAYRLAMEKGDPDMDWKKGMSPEGPDVHEAWKEVERQSGVVEVPKDKS</sequence>
<dbReference type="SUPFAM" id="SSF47616">
    <property type="entry name" value="GST C-terminal domain-like"/>
    <property type="match status" value="1"/>
</dbReference>
<evidence type="ECO:0008006" key="7">
    <source>
        <dbReference type="Google" id="ProtNLM"/>
    </source>
</evidence>